<dbReference type="STRING" id="3760.A0A251QFZ1"/>
<gene>
    <name evidence="2" type="ORF">PRUPE_2G148900</name>
</gene>
<dbReference type="Proteomes" id="UP000006882">
    <property type="component" value="Chromosome G2"/>
</dbReference>
<feature type="compositionally biased region" description="Basic and acidic residues" evidence="1">
    <location>
        <begin position="60"/>
        <end position="80"/>
    </location>
</feature>
<dbReference type="eggNOG" id="ENOG502RY78">
    <property type="taxonomic scope" value="Eukaryota"/>
</dbReference>
<accession>A0A251QFZ1</accession>
<feature type="region of interest" description="Disordered" evidence="1">
    <location>
        <begin position="1"/>
        <end position="33"/>
    </location>
</feature>
<feature type="compositionally biased region" description="Basic residues" evidence="1">
    <location>
        <begin position="1"/>
        <end position="10"/>
    </location>
</feature>
<keyword evidence="3" id="KW-1185">Reference proteome</keyword>
<evidence type="ECO:0000313" key="3">
    <source>
        <dbReference type="Proteomes" id="UP000006882"/>
    </source>
</evidence>
<feature type="compositionally biased region" description="Basic and acidic residues" evidence="1">
    <location>
        <begin position="115"/>
        <end position="131"/>
    </location>
</feature>
<organism evidence="2 3">
    <name type="scientific">Prunus persica</name>
    <name type="common">Peach</name>
    <name type="synonym">Amygdalus persica</name>
    <dbReference type="NCBI Taxonomy" id="3760"/>
    <lineage>
        <taxon>Eukaryota</taxon>
        <taxon>Viridiplantae</taxon>
        <taxon>Streptophyta</taxon>
        <taxon>Embryophyta</taxon>
        <taxon>Tracheophyta</taxon>
        <taxon>Spermatophyta</taxon>
        <taxon>Magnoliopsida</taxon>
        <taxon>eudicotyledons</taxon>
        <taxon>Gunneridae</taxon>
        <taxon>Pentapetalae</taxon>
        <taxon>rosids</taxon>
        <taxon>fabids</taxon>
        <taxon>Rosales</taxon>
        <taxon>Rosaceae</taxon>
        <taxon>Amygdaloideae</taxon>
        <taxon>Amygdaleae</taxon>
        <taxon>Prunus</taxon>
    </lineage>
</organism>
<feature type="region of interest" description="Disordered" evidence="1">
    <location>
        <begin position="46"/>
        <end position="158"/>
    </location>
</feature>
<sequence length="226" mass="25903">MGGKGRRRREKNYNAAHGGYTRLPPPPDYSQADALPSKLRKLLAFTKSHDPQDSSFKVVKAAERKKRENGVDAAEPKPTDEVDFETGFEDEGDAGNLEPQHTDEKRKKKRKRKQVHDLRFETEASKQSETRLKRKERKKRYLEAKKNKKRKGKKEENIDFPGREEIKFGDVVQAPPKLVVPKALKNVQDASKERVRVKAIEAYRQRKGWNARPGIQLPPPVTSTAL</sequence>
<protein>
    <submittedName>
        <fullName evidence="2">Uncharacterized protein</fullName>
    </submittedName>
</protein>
<dbReference type="EMBL" id="CM007652">
    <property type="protein sequence ID" value="ONI22754.1"/>
    <property type="molecule type" value="Genomic_DNA"/>
</dbReference>
<evidence type="ECO:0000256" key="1">
    <source>
        <dbReference type="SAM" id="MobiDB-lite"/>
    </source>
</evidence>
<feature type="compositionally biased region" description="Acidic residues" evidence="1">
    <location>
        <begin position="81"/>
        <end position="93"/>
    </location>
</feature>
<proteinExistence type="predicted"/>
<dbReference type="PANTHER" id="PTHR37218">
    <property type="entry name" value="COILED-COIL PROTEIN"/>
    <property type="match status" value="1"/>
</dbReference>
<dbReference type="OrthoDB" id="673745at2759"/>
<evidence type="ECO:0000313" key="2">
    <source>
        <dbReference type="EMBL" id="ONI22754.1"/>
    </source>
</evidence>
<name>A0A251QFZ1_PRUPE</name>
<feature type="compositionally biased region" description="Basic residues" evidence="1">
    <location>
        <begin position="132"/>
        <end position="152"/>
    </location>
</feature>
<dbReference type="Gramene" id="ONI22754">
    <property type="protein sequence ID" value="ONI22754"/>
    <property type="gene ID" value="PRUPE_2G148900"/>
</dbReference>
<reference evidence="2 3" key="1">
    <citation type="journal article" date="2013" name="Nat. Genet.">
        <title>The high-quality draft genome of peach (Prunus persica) identifies unique patterns of genetic diversity, domestication and genome evolution.</title>
        <authorList>
            <consortium name="International Peach Genome Initiative"/>
            <person name="Verde I."/>
            <person name="Abbott A.G."/>
            <person name="Scalabrin S."/>
            <person name="Jung S."/>
            <person name="Shu S."/>
            <person name="Marroni F."/>
            <person name="Zhebentyayeva T."/>
            <person name="Dettori M.T."/>
            <person name="Grimwood J."/>
            <person name="Cattonaro F."/>
            <person name="Zuccolo A."/>
            <person name="Rossini L."/>
            <person name="Jenkins J."/>
            <person name="Vendramin E."/>
            <person name="Meisel L.A."/>
            <person name="Decroocq V."/>
            <person name="Sosinski B."/>
            <person name="Prochnik S."/>
            <person name="Mitros T."/>
            <person name="Policriti A."/>
            <person name="Cipriani G."/>
            <person name="Dondini L."/>
            <person name="Ficklin S."/>
            <person name="Goodstein D.M."/>
            <person name="Xuan P."/>
            <person name="Del Fabbro C."/>
            <person name="Aramini V."/>
            <person name="Copetti D."/>
            <person name="Gonzalez S."/>
            <person name="Horner D.S."/>
            <person name="Falchi R."/>
            <person name="Lucas S."/>
            <person name="Mica E."/>
            <person name="Maldonado J."/>
            <person name="Lazzari B."/>
            <person name="Bielenberg D."/>
            <person name="Pirona R."/>
            <person name="Miculan M."/>
            <person name="Barakat A."/>
            <person name="Testolin R."/>
            <person name="Stella A."/>
            <person name="Tartarini S."/>
            <person name="Tonutti P."/>
            <person name="Arus P."/>
            <person name="Orellana A."/>
            <person name="Wells C."/>
            <person name="Main D."/>
            <person name="Vizzotto G."/>
            <person name="Silva H."/>
            <person name="Salamini F."/>
            <person name="Schmutz J."/>
            <person name="Morgante M."/>
            <person name="Rokhsar D.S."/>
        </authorList>
    </citation>
    <scope>NUCLEOTIDE SEQUENCE [LARGE SCALE GENOMIC DNA]</scope>
    <source>
        <strain evidence="3">cv. Nemared</strain>
    </source>
</reference>
<dbReference type="AlphaFoldDB" id="A0A251QFZ1"/>
<dbReference type="PANTHER" id="PTHR37218:SF2">
    <property type="entry name" value="COILED-COIL PROTEIN"/>
    <property type="match status" value="1"/>
</dbReference>